<protein>
    <submittedName>
        <fullName evidence="2">Uncharacterized protein</fullName>
    </submittedName>
</protein>
<dbReference type="EMBL" id="JBHSLF010000004">
    <property type="protein sequence ID" value="MFC5342765.1"/>
    <property type="molecule type" value="Genomic_DNA"/>
</dbReference>
<feature type="chain" id="PRO_5047107290" evidence="1">
    <location>
        <begin position="22"/>
        <end position="157"/>
    </location>
</feature>
<sequence length="157" mass="16704">MFKVLIPAVAALGLVAFTAQSRDVAPELEAEGVMAMPVMEWSVHHEGALAKLAYGVANSDQLALMVTCMPGDRSAVVYGDVQVEGARLTQASYAVDPLSGGEAEESRIALNDPSLTGLAREGRMTVTGDAGRFQLSASNEERRLVRDFLAYCSPSRT</sequence>
<name>A0ABW0FLY5_9CAUL</name>
<proteinExistence type="predicted"/>
<accession>A0ABW0FLY5</accession>
<feature type="signal peptide" evidence="1">
    <location>
        <begin position="1"/>
        <end position="21"/>
    </location>
</feature>
<comment type="caution">
    <text evidence="2">The sequence shown here is derived from an EMBL/GenBank/DDBJ whole genome shotgun (WGS) entry which is preliminary data.</text>
</comment>
<evidence type="ECO:0000256" key="1">
    <source>
        <dbReference type="SAM" id="SignalP"/>
    </source>
</evidence>
<organism evidence="2 3">
    <name type="scientific">Brevundimonas staleyi</name>
    <dbReference type="NCBI Taxonomy" id="74326"/>
    <lineage>
        <taxon>Bacteria</taxon>
        <taxon>Pseudomonadati</taxon>
        <taxon>Pseudomonadota</taxon>
        <taxon>Alphaproteobacteria</taxon>
        <taxon>Caulobacterales</taxon>
        <taxon>Caulobacteraceae</taxon>
        <taxon>Brevundimonas</taxon>
    </lineage>
</organism>
<keyword evidence="3" id="KW-1185">Reference proteome</keyword>
<dbReference type="RefSeq" id="WP_374038685.1">
    <property type="nucleotide sequence ID" value="NZ_CP169082.1"/>
</dbReference>
<reference evidence="3" key="1">
    <citation type="journal article" date="2019" name="Int. J. Syst. Evol. Microbiol.">
        <title>The Global Catalogue of Microorganisms (GCM) 10K type strain sequencing project: providing services to taxonomists for standard genome sequencing and annotation.</title>
        <authorList>
            <consortium name="The Broad Institute Genomics Platform"/>
            <consortium name="The Broad Institute Genome Sequencing Center for Infectious Disease"/>
            <person name="Wu L."/>
            <person name="Ma J."/>
        </authorList>
    </citation>
    <scope>NUCLEOTIDE SEQUENCE [LARGE SCALE GENOMIC DNA]</scope>
    <source>
        <strain evidence="3">JCM 12125</strain>
    </source>
</reference>
<gene>
    <name evidence="2" type="ORF">ACFPIE_02495</name>
</gene>
<evidence type="ECO:0000313" key="3">
    <source>
        <dbReference type="Proteomes" id="UP001596152"/>
    </source>
</evidence>
<keyword evidence="1" id="KW-0732">Signal</keyword>
<evidence type="ECO:0000313" key="2">
    <source>
        <dbReference type="EMBL" id="MFC5342765.1"/>
    </source>
</evidence>
<dbReference type="Proteomes" id="UP001596152">
    <property type="component" value="Unassembled WGS sequence"/>
</dbReference>